<evidence type="ECO:0000313" key="2">
    <source>
        <dbReference type="EMBL" id="KYO20311.1"/>
    </source>
</evidence>
<keyword evidence="3" id="KW-1185">Reference proteome</keyword>
<dbReference type="OrthoDB" id="9319231at2759"/>
<dbReference type="EMBL" id="AKHW03006437">
    <property type="protein sequence ID" value="KYO20311.1"/>
    <property type="molecule type" value="Genomic_DNA"/>
</dbReference>
<dbReference type="GO" id="GO:0005125">
    <property type="term" value="F:cytokine activity"/>
    <property type="evidence" value="ECO:0007669"/>
    <property type="project" value="TreeGrafter"/>
</dbReference>
<organism evidence="2 3">
    <name type="scientific">Alligator mississippiensis</name>
    <name type="common">American alligator</name>
    <dbReference type="NCBI Taxonomy" id="8496"/>
    <lineage>
        <taxon>Eukaryota</taxon>
        <taxon>Metazoa</taxon>
        <taxon>Chordata</taxon>
        <taxon>Craniata</taxon>
        <taxon>Vertebrata</taxon>
        <taxon>Euteleostomi</taxon>
        <taxon>Archelosauria</taxon>
        <taxon>Archosauria</taxon>
        <taxon>Crocodylia</taxon>
        <taxon>Alligatoridae</taxon>
        <taxon>Alligatorinae</taxon>
        <taxon>Alligator</taxon>
    </lineage>
</organism>
<dbReference type="AlphaFoldDB" id="A0A151M765"/>
<keyword evidence="1" id="KW-0732">Signal</keyword>
<dbReference type="GeneID" id="109280876"/>
<dbReference type="PANTHER" id="PTHR16926">
    <property type="entry name" value="INTERLEUKIN 9"/>
    <property type="match status" value="1"/>
</dbReference>
<dbReference type="Proteomes" id="UP000050525">
    <property type="component" value="Unassembled WGS sequence"/>
</dbReference>
<evidence type="ECO:0000256" key="1">
    <source>
        <dbReference type="SAM" id="SignalP"/>
    </source>
</evidence>
<comment type="caution">
    <text evidence="2">The sequence shown here is derived from an EMBL/GenBank/DDBJ whole genome shotgun (WGS) entry which is preliminary data.</text>
</comment>
<dbReference type="KEGG" id="amj:109280876"/>
<name>A0A151M765_ALLMI</name>
<evidence type="ECO:0000313" key="3">
    <source>
        <dbReference type="Proteomes" id="UP000050525"/>
    </source>
</evidence>
<feature type="signal peptide" evidence="1">
    <location>
        <begin position="1"/>
        <end position="16"/>
    </location>
</feature>
<feature type="chain" id="PRO_5007584761" evidence="1">
    <location>
        <begin position="17"/>
        <end position="131"/>
    </location>
</feature>
<dbReference type="GO" id="GO:0005140">
    <property type="term" value="F:interleukin-9 receptor binding"/>
    <property type="evidence" value="ECO:0007669"/>
    <property type="project" value="TreeGrafter"/>
</dbReference>
<gene>
    <name evidence="2" type="primary">IL9</name>
    <name evidence="2" type="ORF">Y1Q_0010844</name>
</gene>
<protein>
    <submittedName>
        <fullName evidence="2">Interleukin 9</fullName>
    </submittedName>
</protein>
<dbReference type="STRING" id="8496.A0A151M765"/>
<dbReference type="PANTHER" id="PTHR16926:SF1">
    <property type="entry name" value="INTERLEUKIN-9"/>
    <property type="match status" value="1"/>
</dbReference>
<dbReference type="GO" id="GO:0005615">
    <property type="term" value="C:extracellular space"/>
    <property type="evidence" value="ECO:0007669"/>
    <property type="project" value="TreeGrafter"/>
</dbReference>
<proteinExistence type="predicted"/>
<dbReference type="PhylomeDB" id="A0A151M765"/>
<accession>A0A151M765</accession>
<sequence>MLLYILFSCLLLVVQARTICRVRETIDLTNELLVKLEDCECTETNHNSCLCLPIPNNACLTCFETHNEEIEEKLSTIGSDGRRLYRYLQQLRNWKLCAPLFNCNETCDASPGNMMTFLTTVRAALQKLQHQ</sequence>
<dbReference type="InterPro" id="IPR020447">
    <property type="entry name" value="IL-9"/>
</dbReference>
<reference evidence="2 3" key="1">
    <citation type="journal article" date="2012" name="Genome Biol.">
        <title>Sequencing three crocodilian genomes to illuminate the evolution of archosaurs and amniotes.</title>
        <authorList>
            <person name="St John J.A."/>
            <person name="Braun E.L."/>
            <person name="Isberg S.R."/>
            <person name="Miles L.G."/>
            <person name="Chong A.Y."/>
            <person name="Gongora J."/>
            <person name="Dalzell P."/>
            <person name="Moran C."/>
            <person name="Bed'hom B."/>
            <person name="Abzhanov A."/>
            <person name="Burgess S.C."/>
            <person name="Cooksey A.M."/>
            <person name="Castoe T.A."/>
            <person name="Crawford N.G."/>
            <person name="Densmore L.D."/>
            <person name="Drew J.C."/>
            <person name="Edwards S.V."/>
            <person name="Faircloth B.C."/>
            <person name="Fujita M.K."/>
            <person name="Greenwold M.J."/>
            <person name="Hoffmann F.G."/>
            <person name="Howard J.M."/>
            <person name="Iguchi T."/>
            <person name="Janes D.E."/>
            <person name="Khan S.Y."/>
            <person name="Kohno S."/>
            <person name="de Koning A.J."/>
            <person name="Lance S.L."/>
            <person name="McCarthy F.M."/>
            <person name="McCormack J.E."/>
            <person name="Merchant M.E."/>
            <person name="Peterson D.G."/>
            <person name="Pollock D.D."/>
            <person name="Pourmand N."/>
            <person name="Raney B.J."/>
            <person name="Roessler K.A."/>
            <person name="Sanford J.R."/>
            <person name="Sawyer R.H."/>
            <person name="Schmidt C.J."/>
            <person name="Triplett E.W."/>
            <person name="Tuberville T.D."/>
            <person name="Venegas-Anaya M."/>
            <person name="Howard J.T."/>
            <person name="Jarvis E.D."/>
            <person name="Guillette L.J.Jr."/>
            <person name="Glenn T.C."/>
            <person name="Green R.E."/>
            <person name="Ray D.A."/>
        </authorList>
    </citation>
    <scope>NUCLEOTIDE SEQUENCE [LARGE SCALE GENOMIC DNA]</scope>
    <source>
        <strain evidence="2">KSC_2009_1</strain>
    </source>
</reference>